<proteinExistence type="predicted"/>
<feature type="compositionally biased region" description="Low complexity" evidence="1">
    <location>
        <begin position="189"/>
        <end position="209"/>
    </location>
</feature>
<feature type="transmembrane region" description="Helical" evidence="2">
    <location>
        <begin position="101"/>
        <end position="119"/>
    </location>
</feature>
<sequence>MNQQYQYGASTTISPGALIVVLLVSLAVSVFLIATMWRVFTKAGQPGWAAIVPFYNTVVLLRVVGRPWWWLLLMFIPFVNIVLLFIVYVDLAKSFGKGTGFGVLTVFFPYICLPILAFGDARYVGPAGSGGQPQYPGQPPYPGQQQYPPQQYPGGPYQQQYPGQQYGGQQQYPPQGQQYPGQRPGGYPYGTPQQYPGQQYPGQQYPPQQ</sequence>
<feature type="transmembrane region" description="Helical" evidence="2">
    <location>
        <begin position="70"/>
        <end position="89"/>
    </location>
</feature>
<evidence type="ECO:0000256" key="1">
    <source>
        <dbReference type="SAM" id="MobiDB-lite"/>
    </source>
</evidence>
<feature type="transmembrane region" description="Helical" evidence="2">
    <location>
        <begin position="12"/>
        <end position="34"/>
    </location>
</feature>
<reference evidence="4" key="1">
    <citation type="journal article" date="2019" name="Int. J. Syst. Evol. Microbiol.">
        <title>The Global Catalogue of Microorganisms (GCM) 10K type strain sequencing project: providing services to taxonomists for standard genome sequencing and annotation.</title>
        <authorList>
            <consortium name="The Broad Institute Genomics Platform"/>
            <consortium name="The Broad Institute Genome Sequencing Center for Infectious Disease"/>
            <person name="Wu L."/>
            <person name="Ma J."/>
        </authorList>
    </citation>
    <scope>NUCLEOTIDE SEQUENCE [LARGE SCALE GENOMIC DNA]</scope>
    <source>
        <strain evidence="4">CGMCC 4.7645</strain>
    </source>
</reference>
<evidence type="ECO:0000313" key="3">
    <source>
        <dbReference type="EMBL" id="MFD2422467.1"/>
    </source>
</evidence>
<evidence type="ECO:0000313" key="4">
    <source>
        <dbReference type="Proteomes" id="UP001597417"/>
    </source>
</evidence>
<keyword evidence="4" id="KW-1185">Reference proteome</keyword>
<name>A0ABW5G8P4_9PSEU</name>
<protein>
    <submittedName>
        <fullName evidence="3">DUF5684 domain-containing protein</fullName>
    </submittedName>
</protein>
<dbReference type="InterPro" id="IPR043739">
    <property type="entry name" value="DUF5684"/>
</dbReference>
<feature type="compositionally biased region" description="Low complexity" evidence="1">
    <location>
        <begin position="143"/>
        <end position="182"/>
    </location>
</feature>
<comment type="caution">
    <text evidence="3">The sequence shown here is derived from an EMBL/GenBank/DDBJ whole genome shotgun (WGS) entry which is preliminary data.</text>
</comment>
<keyword evidence="2" id="KW-1133">Transmembrane helix</keyword>
<feature type="region of interest" description="Disordered" evidence="1">
    <location>
        <begin position="129"/>
        <end position="209"/>
    </location>
</feature>
<feature type="transmembrane region" description="Helical" evidence="2">
    <location>
        <begin position="46"/>
        <end position="64"/>
    </location>
</feature>
<keyword evidence="2" id="KW-0812">Transmembrane</keyword>
<organism evidence="3 4">
    <name type="scientific">Amycolatopsis pigmentata</name>
    <dbReference type="NCBI Taxonomy" id="450801"/>
    <lineage>
        <taxon>Bacteria</taxon>
        <taxon>Bacillati</taxon>
        <taxon>Actinomycetota</taxon>
        <taxon>Actinomycetes</taxon>
        <taxon>Pseudonocardiales</taxon>
        <taxon>Pseudonocardiaceae</taxon>
        <taxon>Amycolatopsis</taxon>
    </lineage>
</organism>
<evidence type="ECO:0000256" key="2">
    <source>
        <dbReference type="SAM" id="Phobius"/>
    </source>
</evidence>
<dbReference type="Proteomes" id="UP001597417">
    <property type="component" value="Unassembled WGS sequence"/>
</dbReference>
<gene>
    <name evidence="3" type="ORF">ACFSXZ_39705</name>
</gene>
<dbReference type="EMBL" id="JBHUKR010000029">
    <property type="protein sequence ID" value="MFD2422467.1"/>
    <property type="molecule type" value="Genomic_DNA"/>
</dbReference>
<keyword evidence="2" id="KW-0472">Membrane</keyword>
<accession>A0ABW5G8P4</accession>
<dbReference type="Pfam" id="PF18936">
    <property type="entry name" value="DUF5684"/>
    <property type="match status" value="1"/>
</dbReference>
<dbReference type="RefSeq" id="WP_378271556.1">
    <property type="nucleotide sequence ID" value="NZ_JBHUKR010000029.1"/>
</dbReference>